<evidence type="ECO:0000256" key="2">
    <source>
        <dbReference type="SAM" id="Phobius"/>
    </source>
</evidence>
<keyword evidence="2" id="KW-0812">Transmembrane</keyword>
<name>A0ABD0J4I0_9CAEN</name>
<evidence type="ECO:0000313" key="4">
    <source>
        <dbReference type="Proteomes" id="UP001519460"/>
    </source>
</evidence>
<evidence type="ECO:0000313" key="3">
    <source>
        <dbReference type="EMBL" id="KAK7460358.1"/>
    </source>
</evidence>
<keyword evidence="2" id="KW-0472">Membrane</keyword>
<proteinExistence type="predicted"/>
<feature type="compositionally biased region" description="Polar residues" evidence="1">
    <location>
        <begin position="16"/>
        <end position="26"/>
    </location>
</feature>
<dbReference type="Proteomes" id="UP001519460">
    <property type="component" value="Unassembled WGS sequence"/>
</dbReference>
<keyword evidence="2" id="KW-1133">Transmembrane helix</keyword>
<reference evidence="3 4" key="1">
    <citation type="journal article" date="2023" name="Sci. Data">
        <title>Genome assembly of the Korean intertidal mud-creeper Batillaria attramentaria.</title>
        <authorList>
            <person name="Patra A.K."/>
            <person name="Ho P.T."/>
            <person name="Jun S."/>
            <person name="Lee S.J."/>
            <person name="Kim Y."/>
            <person name="Won Y.J."/>
        </authorList>
    </citation>
    <scope>NUCLEOTIDE SEQUENCE [LARGE SCALE GENOMIC DNA]</scope>
    <source>
        <strain evidence="3">Wonlab-2016</strain>
    </source>
</reference>
<gene>
    <name evidence="3" type="ORF">BaRGS_00038886</name>
</gene>
<dbReference type="AlphaFoldDB" id="A0ABD0J4I0"/>
<protein>
    <submittedName>
        <fullName evidence="3">Uncharacterized protein</fullName>
    </submittedName>
</protein>
<feature type="region of interest" description="Disordered" evidence="1">
    <location>
        <begin position="1"/>
        <end position="93"/>
    </location>
</feature>
<keyword evidence="4" id="KW-1185">Reference proteome</keyword>
<accession>A0ABD0J4I0</accession>
<feature type="transmembrane region" description="Helical" evidence="2">
    <location>
        <begin position="235"/>
        <end position="255"/>
    </location>
</feature>
<sequence>MATKQTDTSPDKPKTFSPSKEQTQPTPEKGVSGSKKTNTPTKSRPMETKLVEETGSGSRVQFDATAGKENVHRASSGPGRGGGDGHVAKRKKRSFRDIVIQEVLANMAQENQQLAGHPPKGILKVRSEPVLSHGDEDPEKQSLSFVNQAYEGDSGTAAPDNDKLKVKKAFSRAAAAAGNQGSSGFADVVGLLIQRTSLDMGGRDTHPYGRDCSIEGILQASRPKSHSKNSAFSKLVVWMTMMCILMGMACGVIFLS</sequence>
<feature type="non-terminal residue" evidence="3">
    <location>
        <position position="256"/>
    </location>
</feature>
<evidence type="ECO:0000256" key="1">
    <source>
        <dbReference type="SAM" id="MobiDB-lite"/>
    </source>
</evidence>
<dbReference type="EMBL" id="JACVVK020000650">
    <property type="protein sequence ID" value="KAK7460358.1"/>
    <property type="molecule type" value="Genomic_DNA"/>
</dbReference>
<comment type="caution">
    <text evidence="3">The sequence shown here is derived from an EMBL/GenBank/DDBJ whole genome shotgun (WGS) entry which is preliminary data.</text>
</comment>
<organism evidence="3 4">
    <name type="scientific">Batillaria attramentaria</name>
    <dbReference type="NCBI Taxonomy" id="370345"/>
    <lineage>
        <taxon>Eukaryota</taxon>
        <taxon>Metazoa</taxon>
        <taxon>Spiralia</taxon>
        <taxon>Lophotrochozoa</taxon>
        <taxon>Mollusca</taxon>
        <taxon>Gastropoda</taxon>
        <taxon>Caenogastropoda</taxon>
        <taxon>Sorbeoconcha</taxon>
        <taxon>Cerithioidea</taxon>
        <taxon>Batillariidae</taxon>
        <taxon>Batillaria</taxon>
    </lineage>
</organism>